<reference evidence="1" key="1">
    <citation type="submission" date="2021-03" db="EMBL/GenBank/DDBJ databases">
        <authorList>
            <consortium name="DOE Joint Genome Institute"/>
            <person name="Ahrendt S."/>
            <person name="Looney B.P."/>
            <person name="Miyauchi S."/>
            <person name="Morin E."/>
            <person name="Drula E."/>
            <person name="Courty P.E."/>
            <person name="Chicoki N."/>
            <person name="Fauchery L."/>
            <person name="Kohler A."/>
            <person name="Kuo A."/>
            <person name="Labutti K."/>
            <person name="Pangilinan J."/>
            <person name="Lipzen A."/>
            <person name="Riley R."/>
            <person name="Andreopoulos W."/>
            <person name="He G."/>
            <person name="Johnson J."/>
            <person name="Barry K.W."/>
            <person name="Grigoriev I.V."/>
            <person name="Nagy L."/>
            <person name="Hibbett D."/>
            <person name="Henrissat B."/>
            <person name="Matheny P.B."/>
            <person name="Labbe J."/>
            <person name="Martin F."/>
        </authorList>
    </citation>
    <scope>NUCLEOTIDE SEQUENCE</scope>
    <source>
        <strain evidence="1">HHB10654</strain>
    </source>
</reference>
<evidence type="ECO:0000313" key="1">
    <source>
        <dbReference type="EMBL" id="KAI0056416.1"/>
    </source>
</evidence>
<protein>
    <submittedName>
        <fullName evidence="1">Uncharacterized protein</fullName>
    </submittedName>
</protein>
<comment type="caution">
    <text evidence="1">The sequence shown here is derived from an EMBL/GenBank/DDBJ whole genome shotgun (WGS) entry which is preliminary data.</text>
</comment>
<name>A0ACB8SKW8_9AGAM</name>
<accession>A0ACB8SKW8</accession>
<evidence type="ECO:0000313" key="2">
    <source>
        <dbReference type="Proteomes" id="UP000814140"/>
    </source>
</evidence>
<dbReference type="EMBL" id="MU277265">
    <property type="protein sequence ID" value="KAI0056416.1"/>
    <property type="molecule type" value="Genomic_DNA"/>
</dbReference>
<proteinExistence type="predicted"/>
<sequence>MPRSQQDKLARYQHPYQSQANHSTRRPDEERTVPLYQNTGLCPPSPMVEWTGEGASNQPGNTTGAPPAPSFINPHSQGMGQATGTQTGRPPQIANRAQHTDNVGTQPPSSHLAAPSGAHAQGGSRRGHGQEKAVGMSQQATRGRPDRFRDYEPQKESQRGSRDAIPNTSCWRWENPSGSRAAVAGDPQTAVDQTSHGASGGSYWNFKVELPQEDSEYPQRKPRGSCSENDGKGQGSFPANDGR</sequence>
<gene>
    <name evidence="1" type="ORF">BV25DRAFT_1580805</name>
</gene>
<reference evidence="1" key="2">
    <citation type="journal article" date="2022" name="New Phytol.">
        <title>Evolutionary transition to the ectomycorrhizal habit in the genomes of a hyperdiverse lineage of mushroom-forming fungi.</title>
        <authorList>
            <person name="Looney B."/>
            <person name="Miyauchi S."/>
            <person name="Morin E."/>
            <person name="Drula E."/>
            <person name="Courty P.E."/>
            <person name="Kohler A."/>
            <person name="Kuo A."/>
            <person name="LaButti K."/>
            <person name="Pangilinan J."/>
            <person name="Lipzen A."/>
            <person name="Riley R."/>
            <person name="Andreopoulos W."/>
            <person name="He G."/>
            <person name="Johnson J."/>
            <person name="Nolan M."/>
            <person name="Tritt A."/>
            <person name="Barry K.W."/>
            <person name="Grigoriev I.V."/>
            <person name="Nagy L.G."/>
            <person name="Hibbett D."/>
            <person name="Henrissat B."/>
            <person name="Matheny P.B."/>
            <person name="Labbe J."/>
            <person name="Martin F.M."/>
        </authorList>
    </citation>
    <scope>NUCLEOTIDE SEQUENCE</scope>
    <source>
        <strain evidence="1">HHB10654</strain>
    </source>
</reference>
<keyword evidence="2" id="KW-1185">Reference proteome</keyword>
<organism evidence="1 2">
    <name type="scientific">Artomyces pyxidatus</name>
    <dbReference type="NCBI Taxonomy" id="48021"/>
    <lineage>
        <taxon>Eukaryota</taxon>
        <taxon>Fungi</taxon>
        <taxon>Dikarya</taxon>
        <taxon>Basidiomycota</taxon>
        <taxon>Agaricomycotina</taxon>
        <taxon>Agaricomycetes</taxon>
        <taxon>Russulales</taxon>
        <taxon>Auriscalpiaceae</taxon>
        <taxon>Artomyces</taxon>
    </lineage>
</organism>
<dbReference type="Proteomes" id="UP000814140">
    <property type="component" value="Unassembled WGS sequence"/>
</dbReference>